<dbReference type="EMBL" id="JAVFKD010000016">
    <property type="protein sequence ID" value="KAK5988397.1"/>
    <property type="molecule type" value="Genomic_DNA"/>
</dbReference>
<name>A0ABR0S994_9HYPO</name>
<reference evidence="3 4" key="1">
    <citation type="submission" date="2024-01" db="EMBL/GenBank/DDBJ databases">
        <title>Complete genome of Cladobotryum mycophilum ATHUM6906.</title>
        <authorList>
            <person name="Christinaki A.C."/>
            <person name="Myridakis A.I."/>
            <person name="Kouvelis V.N."/>
        </authorList>
    </citation>
    <scope>NUCLEOTIDE SEQUENCE [LARGE SCALE GENOMIC DNA]</scope>
    <source>
        <strain evidence="3 4">ATHUM6906</strain>
    </source>
</reference>
<evidence type="ECO:0000313" key="4">
    <source>
        <dbReference type="Proteomes" id="UP001338125"/>
    </source>
</evidence>
<feature type="chain" id="PRO_5046970851" evidence="2">
    <location>
        <begin position="18"/>
        <end position="53"/>
    </location>
</feature>
<keyword evidence="2" id="KW-0732">Signal</keyword>
<accession>A0ABR0S994</accession>
<evidence type="ECO:0000313" key="3">
    <source>
        <dbReference type="EMBL" id="KAK5988397.1"/>
    </source>
</evidence>
<sequence length="53" mass="5347">MKSIVAALILLVSIAVAAPMPQVQTEEVSSSTGCAANAMRPSPDGTASPNCLF</sequence>
<evidence type="ECO:0000256" key="1">
    <source>
        <dbReference type="SAM" id="MobiDB-lite"/>
    </source>
</evidence>
<comment type="caution">
    <text evidence="3">The sequence shown here is derived from an EMBL/GenBank/DDBJ whole genome shotgun (WGS) entry which is preliminary data.</text>
</comment>
<organism evidence="3 4">
    <name type="scientific">Cladobotryum mycophilum</name>
    <dbReference type="NCBI Taxonomy" id="491253"/>
    <lineage>
        <taxon>Eukaryota</taxon>
        <taxon>Fungi</taxon>
        <taxon>Dikarya</taxon>
        <taxon>Ascomycota</taxon>
        <taxon>Pezizomycotina</taxon>
        <taxon>Sordariomycetes</taxon>
        <taxon>Hypocreomycetidae</taxon>
        <taxon>Hypocreales</taxon>
        <taxon>Hypocreaceae</taxon>
        <taxon>Cladobotryum</taxon>
    </lineage>
</organism>
<gene>
    <name evidence="3" type="ORF">PT974_12551</name>
</gene>
<proteinExistence type="predicted"/>
<feature type="signal peptide" evidence="2">
    <location>
        <begin position="1"/>
        <end position="17"/>
    </location>
</feature>
<protein>
    <submittedName>
        <fullName evidence="3">Uncharacterized protein</fullName>
    </submittedName>
</protein>
<feature type="region of interest" description="Disordered" evidence="1">
    <location>
        <begin position="28"/>
        <end position="53"/>
    </location>
</feature>
<dbReference type="Proteomes" id="UP001338125">
    <property type="component" value="Unassembled WGS sequence"/>
</dbReference>
<evidence type="ECO:0000256" key="2">
    <source>
        <dbReference type="SAM" id="SignalP"/>
    </source>
</evidence>
<keyword evidence="4" id="KW-1185">Reference proteome</keyword>